<dbReference type="Gene3D" id="1.25.40.20">
    <property type="entry name" value="Ankyrin repeat-containing domain"/>
    <property type="match status" value="1"/>
</dbReference>
<evidence type="ECO:0000313" key="5">
    <source>
        <dbReference type="Proteomes" id="UP000676336"/>
    </source>
</evidence>
<keyword evidence="2 3" id="KW-0040">ANK repeat</keyword>
<comment type="caution">
    <text evidence="4">The sequence shown here is derived from an EMBL/GenBank/DDBJ whole genome shotgun (WGS) entry which is preliminary data.</text>
</comment>
<keyword evidence="1" id="KW-0677">Repeat</keyword>
<name>A0A8S2NUW3_9BILA</name>
<organism evidence="4 5">
    <name type="scientific">Rotaria magnacalcarata</name>
    <dbReference type="NCBI Taxonomy" id="392030"/>
    <lineage>
        <taxon>Eukaryota</taxon>
        <taxon>Metazoa</taxon>
        <taxon>Spiralia</taxon>
        <taxon>Gnathifera</taxon>
        <taxon>Rotifera</taxon>
        <taxon>Eurotatoria</taxon>
        <taxon>Bdelloidea</taxon>
        <taxon>Philodinida</taxon>
        <taxon>Philodinidae</taxon>
        <taxon>Rotaria</taxon>
    </lineage>
</organism>
<dbReference type="PROSITE" id="PS50088">
    <property type="entry name" value="ANK_REPEAT"/>
    <property type="match status" value="2"/>
</dbReference>
<dbReference type="Pfam" id="PF12796">
    <property type="entry name" value="Ank_2"/>
    <property type="match status" value="1"/>
</dbReference>
<feature type="repeat" description="ANK" evidence="3">
    <location>
        <begin position="98"/>
        <end position="130"/>
    </location>
</feature>
<dbReference type="InterPro" id="IPR036770">
    <property type="entry name" value="Ankyrin_rpt-contain_sf"/>
</dbReference>
<dbReference type="AlphaFoldDB" id="A0A8S2NUW3"/>
<dbReference type="Gene3D" id="2.60.120.260">
    <property type="entry name" value="Galactose-binding domain-like"/>
    <property type="match status" value="1"/>
</dbReference>
<evidence type="ECO:0000256" key="3">
    <source>
        <dbReference type="PROSITE-ProRule" id="PRU00023"/>
    </source>
</evidence>
<dbReference type="PANTHER" id="PTHR24180">
    <property type="entry name" value="CYCLIN-DEPENDENT KINASE INHIBITOR 2C-RELATED"/>
    <property type="match status" value="1"/>
</dbReference>
<feature type="non-terminal residue" evidence="4">
    <location>
        <position position="1"/>
    </location>
</feature>
<dbReference type="PANTHER" id="PTHR24180:SF45">
    <property type="entry name" value="POLY [ADP-RIBOSE] POLYMERASE TANKYRASE"/>
    <property type="match status" value="1"/>
</dbReference>
<feature type="repeat" description="ANK" evidence="3">
    <location>
        <begin position="65"/>
        <end position="97"/>
    </location>
</feature>
<proteinExistence type="predicted"/>
<evidence type="ECO:0000313" key="4">
    <source>
        <dbReference type="EMBL" id="CAF4019754.1"/>
    </source>
</evidence>
<evidence type="ECO:0000256" key="1">
    <source>
        <dbReference type="ARBA" id="ARBA00022737"/>
    </source>
</evidence>
<dbReference type="PROSITE" id="PS50297">
    <property type="entry name" value="ANK_REP_REGION"/>
    <property type="match status" value="1"/>
</dbReference>
<dbReference type="InterPro" id="IPR051637">
    <property type="entry name" value="Ank_repeat_dom-contain_49"/>
</dbReference>
<sequence length="282" mass="31843">MDHRHEDQQRRQQLLTIVDRGSAEQLFTFLQAYHRKPFRNMAEVMAYEAAIDDQIDFIDCVATRYNVTPLIIAAGKGSYEKTKILLVHGANPNKQCSTGDTALNLAVHRQKYNIVDLLLKYRANPNIFNKSGKTALHRAAVSYIDDNANHVRALLNVNTPRVETSGFHAYSNGAMPVNAIPYVHPLLRSHPNWALDSDEFRSPTDNNSSVQNLLDTTSGSYWCCRQNKDAWVIFDLKHQYNISGVRIIGCDNQSTPRNGHIDVSTAFNGPWLKVKDFTCPLS</sequence>
<accession>A0A8S2NUW3</accession>
<dbReference type="InterPro" id="IPR002110">
    <property type="entry name" value="Ankyrin_rpt"/>
</dbReference>
<reference evidence="4" key="1">
    <citation type="submission" date="2021-02" db="EMBL/GenBank/DDBJ databases">
        <authorList>
            <person name="Nowell W R."/>
        </authorList>
    </citation>
    <scope>NUCLEOTIDE SEQUENCE</scope>
</reference>
<dbReference type="SMART" id="SM00248">
    <property type="entry name" value="ANK"/>
    <property type="match status" value="3"/>
</dbReference>
<dbReference type="SUPFAM" id="SSF48403">
    <property type="entry name" value="Ankyrin repeat"/>
    <property type="match status" value="1"/>
</dbReference>
<evidence type="ECO:0000256" key="2">
    <source>
        <dbReference type="ARBA" id="ARBA00023043"/>
    </source>
</evidence>
<gene>
    <name evidence="4" type="ORF">SMN809_LOCUS12948</name>
</gene>
<dbReference type="InterPro" id="IPR008979">
    <property type="entry name" value="Galactose-bd-like_sf"/>
</dbReference>
<dbReference type="Proteomes" id="UP000676336">
    <property type="component" value="Unassembled WGS sequence"/>
</dbReference>
<protein>
    <submittedName>
        <fullName evidence="4">Uncharacterized protein</fullName>
    </submittedName>
</protein>
<dbReference type="SUPFAM" id="SSF49785">
    <property type="entry name" value="Galactose-binding domain-like"/>
    <property type="match status" value="1"/>
</dbReference>
<dbReference type="EMBL" id="CAJOBI010005025">
    <property type="protein sequence ID" value="CAF4019754.1"/>
    <property type="molecule type" value="Genomic_DNA"/>
</dbReference>